<dbReference type="Pfam" id="PF14145">
    <property type="entry name" value="YrhK"/>
    <property type="match status" value="1"/>
</dbReference>
<dbReference type="OrthoDB" id="5862062at2"/>
<evidence type="ECO:0000313" key="3">
    <source>
        <dbReference type="EMBL" id="PWE31041.1"/>
    </source>
</evidence>
<keyword evidence="1" id="KW-0472">Membrane</keyword>
<feature type="domain" description="YrhK" evidence="2">
    <location>
        <begin position="21"/>
        <end position="76"/>
    </location>
</feature>
<dbReference type="Proteomes" id="UP000244940">
    <property type="component" value="Unassembled WGS sequence"/>
</dbReference>
<dbReference type="GeneID" id="94364167"/>
<feature type="transmembrane region" description="Helical" evidence="1">
    <location>
        <begin position="24"/>
        <end position="46"/>
    </location>
</feature>
<proteinExistence type="predicted"/>
<evidence type="ECO:0000313" key="4">
    <source>
        <dbReference type="Proteomes" id="UP000244940"/>
    </source>
</evidence>
<dbReference type="InterPro" id="IPR025424">
    <property type="entry name" value="YrhK_domain"/>
</dbReference>
<organism evidence="3 4">
    <name type="scientific">Pararhodobacter marinus</name>
    <dbReference type="NCBI Taxonomy" id="2184063"/>
    <lineage>
        <taxon>Bacteria</taxon>
        <taxon>Pseudomonadati</taxon>
        <taxon>Pseudomonadota</taxon>
        <taxon>Alphaproteobacteria</taxon>
        <taxon>Rhodobacterales</taxon>
        <taxon>Paracoccaceae</taxon>
        <taxon>Pararhodobacter</taxon>
    </lineage>
</organism>
<evidence type="ECO:0000256" key="1">
    <source>
        <dbReference type="SAM" id="Phobius"/>
    </source>
</evidence>
<dbReference type="EMBL" id="QEYD01000002">
    <property type="protein sequence ID" value="PWE31041.1"/>
    <property type="molecule type" value="Genomic_DNA"/>
</dbReference>
<keyword evidence="1" id="KW-1133">Transmembrane helix</keyword>
<reference evidence="3 4" key="1">
    <citation type="submission" date="2018-05" db="EMBL/GenBank/DDBJ databases">
        <title>Pararhodobacter marina sp. nov., isolated from deep-sea water of the Indian Ocean.</title>
        <authorList>
            <person name="Lai Q.Sr."/>
            <person name="Liu X."/>
            <person name="Shao Z."/>
        </authorList>
    </citation>
    <scope>NUCLEOTIDE SEQUENCE [LARGE SCALE GENOMIC DNA]</scope>
    <source>
        <strain evidence="3 4">CIC4N-9</strain>
    </source>
</reference>
<dbReference type="RefSeq" id="WP_109532119.1">
    <property type="nucleotide sequence ID" value="NZ_CAXPUO010000037.1"/>
</dbReference>
<gene>
    <name evidence="3" type="ORF">C4N9_04635</name>
</gene>
<keyword evidence="1" id="KW-0812">Transmembrane</keyword>
<evidence type="ECO:0000259" key="2">
    <source>
        <dbReference type="Pfam" id="PF14145"/>
    </source>
</evidence>
<dbReference type="AlphaFoldDB" id="A0A2U2CGR7"/>
<feature type="transmembrane region" description="Helical" evidence="1">
    <location>
        <begin position="52"/>
        <end position="70"/>
    </location>
</feature>
<name>A0A2U2CGR7_9RHOB</name>
<keyword evidence="4" id="KW-1185">Reference proteome</keyword>
<accession>A0A2U2CGR7</accession>
<comment type="caution">
    <text evidence="3">The sequence shown here is derived from an EMBL/GenBank/DDBJ whole genome shotgun (WGS) entry which is preliminary data.</text>
</comment>
<sequence>MKLFAPENRHASPDHARVWATYEIAYTLVDFCAAGLFVVGSILFLWESTMTIATWMFILGSVCFALKPTIRLAREIRMVTLGDVEDVAKRLND</sequence>
<protein>
    <recommendedName>
        <fullName evidence="2">YrhK domain-containing protein</fullName>
    </recommendedName>
</protein>